<organism evidence="3 4">
    <name type="scientific">Saccharopolyspora rosea</name>
    <dbReference type="NCBI Taxonomy" id="524884"/>
    <lineage>
        <taxon>Bacteria</taxon>
        <taxon>Bacillati</taxon>
        <taxon>Actinomycetota</taxon>
        <taxon>Actinomycetes</taxon>
        <taxon>Pseudonocardiales</taxon>
        <taxon>Pseudonocardiaceae</taxon>
        <taxon>Saccharopolyspora</taxon>
    </lineage>
</organism>
<protein>
    <recommendedName>
        <fullName evidence="2">Copper homeostasis protein cutC homolog</fullName>
    </recommendedName>
</protein>
<dbReference type="InterPro" id="IPR005627">
    <property type="entry name" value="CutC-like"/>
</dbReference>
<proteinExistence type="inferred from homology"/>
<dbReference type="PANTHER" id="PTHR12598:SF0">
    <property type="entry name" value="COPPER HOMEOSTASIS PROTEIN CUTC HOMOLOG"/>
    <property type="match status" value="1"/>
</dbReference>
<dbReference type="InterPro" id="IPR036822">
    <property type="entry name" value="CutC-like_dom_sf"/>
</dbReference>
<name>A0ABW3FNL9_9PSEU</name>
<dbReference type="Gene3D" id="3.20.20.380">
    <property type="entry name" value="Copper homeostasis (CutC) domain"/>
    <property type="match status" value="1"/>
</dbReference>
<gene>
    <name evidence="3" type="ORF">ACFQ16_03780</name>
</gene>
<evidence type="ECO:0000256" key="2">
    <source>
        <dbReference type="ARBA" id="ARBA00019014"/>
    </source>
</evidence>
<evidence type="ECO:0000313" key="4">
    <source>
        <dbReference type="Proteomes" id="UP001597018"/>
    </source>
</evidence>
<evidence type="ECO:0000256" key="1">
    <source>
        <dbReference type="ARBA" id="ARBA00007768"/>
    </source>
</evidence>
<dbReference type="SUPFAM" id="SSF110395">
    <property type="entry name" value="CutC-like"/>
    <property type="match status" value="1"/>
</dbReference>
<sequence>MSALLEVIVVDAADAVAAQEGGADRLELVRDRRADGLTPDPATVRSVLAATDLPVRVMIRDDTGFAAGDVDGLRRSAARVREAGAREFVLGFLDDHGQVDVGATRDVTAELRGCPWTFHRAVDHAAQYRMAWNHAVSLGPDAVLTAGGPDGVDEGLGALREIAGQQDIEEVTLLVGGGLRAEHVPDLREAGVFAFHVGSAVRAGSGTGPVLADEVRAWRSLVDA</sequence>
<accession>A0ABW3FNL9</accession>
<keyword evidence="4" id="KW-1185">Reference proteome</keyword>
<comment type="similarity">
    <text evidence="1">Belongs to the CutC family.</text>
</comment>
<dbReference type="EMBL" id="JBHTIW010000002">
    <property type="protein sequence ID" value="MFD0918855.1"/>
    <property type="molecule type" value="Genomic_DNA"/>
</dbReference>
<dbReference type="RefSeq" id="WP_263250648.1">
    <property type="nucleotide sequence ID" value="NZ_BAABLT010000033.1"/>
</dbReference>
<dbReference type="Pfam" id="PF03932">
    <property type="entry name" value="CutC"/>
    <property type="match status" value="1"/>
</dbReference>
<evidence type="ECO:0000313" key="3">
    <source>
        <dbReference type="EMBL" id="MFD0918855.1"/>
    </source>
</evidence>
<comment type="caution">
    <text evidence="3">The sequence shown here is derived from an EMBL/GenBank/DDBJ whole genome shotgun (WGS) entry which is preliminary data.</text>
</comment>
<dbReference type="Proteomes" id="UP001597018">
    <property type="component" value="Unassembled WGS sequence"/>
</dbReference>
<dbReference type="PANTHER" id="PTHR12598">
    <property type="entry name" value="COPPER HOMEOSTASIS PROTEIN CUTC"/>
    <property type="match status" value="1"/>
</dbReference>
<reference evidence="4" key="1">
    <citation type="journal article" date="2019" name="Int. J. Syst. Evol. Microbiol.">
        <title>The Global Catalogue of Microorganisms (GCM) 10K type strain sequencing project: providing services to taxonomists for standard genome sequencing and annotation.</title>
        <authorList>
            <consortium name="The Broad Institute Genomics Platform"/>
            <consortium name="The Broad Institute Genome Sequencing Center for Infectious Disease"/>
            <person name="Wu L."/>
            <person name="Ma J."/>
        </authorList>
    </citation>
    <scope>NUCLEOTIDE SEQUENCE [LARGE SCALE GENOMIC DNA]</scope>
    <source>
        <strain evidence="4">CCUG 56401</strain>
    </source>
</reference>